<accession>A0AAD9L733</accession>
<evidence type="ECO:0000313" key="3">
    <source>
        <dbReference type="Proteomes" id="UP001182556"/>
    </source>
</evidence>
<feature type="region of interest" description="Disordered" evidence="1">
    <location>
        <begin position="194"/>
        <end position="232"/>
    </location>
</feature>
<dbReference type="EMBL" id="JAODAN010000004">
    <property type="protein sequence ID" value="KAK1925102.1"/>
    <property type="molecule type" value="Genomic_DNA"/>
</dbReference>
<dbReference type="Proteomes" id="UP001182556">
    <property type="component" value="Unassembled WGS sequence"/>
</dbReference>
<organism evidence="2 3">
    <name type="scientific">Papiliotrema laurentii</name>
    <name type="common">Cryptococcus laurentii</name>
    <dbReference type="NCBI Taxonomy" id="5418"/>
    <lineage>
        <taxon>Eukaryota</taxon>
        <taxon>Fungi</taxon>
        <taxon>Dikarya</taxon>
        <taxon>Basidiomycota</taxon>
        <taxon>Agaricomycotina</taxon>
        <taxon>Tremellomycetes</taxon>
        <taxon>Tremellales</taxon>
        <taxon>Rhynchogastremaceae</taxon>
        <taxon>Papiliotrema</taxon>
    </lineage>
</organism>
<feature type="compositionally biased region" description="Polar residues" evidence="1">
    <location>
        <begin position="301"/>
        <end position="317"/>
    </location>
</feature>
<comment type="caution">
    <text evidence="2">The sequence shown here is derived from an EMBL/GenBank/DDBJ whole genome shotgun (WGS) entry which is preliminary data.</text>
</comment>
<feature type="region of interest" description="Disordered" evidence="1">
    <location>
        <begin position="272"/>
        <end position="329"/>
    </location>
</feature>
<reference evidence="2" key="1">
    <citation type="submission" date="2023-02" db="EMBL/GenBank/DDBJ databases">
        <title>Identification and recombinant expression of a fungal hydrolase from Papiliotrema laurentii that hydrolyzes apple cutin and clears colloidal polyester polyurethane.</title>
        <authorList>
            <consortium name="DOE Joint Genome Institute"/>
            <person name="Roman V.A."/>
            <person name="Bojanowski C."/>
            <person name="Crable B.R."/>
            <person name="Wagner D.N."/>
            <person name="Hung C.S."/>
            <person name="Nadeau L.J."/>
            <person name="Schratz L."/>
            <person name="Haridas S."/>
            <person name="Pangilinan J."/>
            <person name="Lipzen A."/>
            <person name="Na H."/>
            <person name="Yan M."/>
            <person name="Ng V."/>
            <person name="Grigoriev I.V."/>
            <person name="Spatafora J.W."/>
            <person name="Barlow D."/>
            <person name="Biffinger J."/>
            <person name="Kelley-Loughnane N."/>
            <person name="Varaljay V.A."/>
            <person name="Crookes-Goodson W.J."/>
        </authorList>
    </citation>
    <scope>NUCLEOTIDE SEQUENCE</scope>
    <source>
        <strain evidence="2">5307AH</strain>
    </source>
</reference>
<name>A0AAD9L733_PAPLA</name>
<feature type="compositionally biased region" description="Polar residues" evidence="1">
    <location>
        <begin position="281"/>
        <end position="290"/>
    </location>
</feature>
<keyword evidence="3" id="KW-1185">Reference proteome</keyword>
<gene>
    <name evidence="2" type="ORF">DB88DRAFT_487963</name>
</gene>
<evidence type="ECO:0000256" key="1">
    <source>
        <dbReference type="SAM" id="MobiDB-lite"/>
    </source>
</evidence>
<dbReference type="AlphaFoldDB" id="A0AAD9L733"/>
<protein>
    <submittedName>
        <fullName evidence="2">Uncharacterized protein</fullName>
    </submittedName>
</protein>
<feature type="compositionally biased region" description="Low complexity" evidence="1">
    <location>
        <begin position="194"/>
        <end position="220"/>
    </location>
</feature>
<sequence length="329" mass="35797">MVTATPPPVLLILGDNVLAEHAAVEARNRGQTVVLGLSGPSTLSSGHVPLNLHDFDSYVSVFNDTVQRHGGIDTVILAFAPPKVQHAEDYIPGQDHQVIDDVIKPLMMSVKNVWYHWRRDTRHTHSAGRRRLVILGVEGYDTDTKTLSKCYGGWSTRHGAYSNAKATPCWVSGDQLSSARSSLGLALTLSLQTCRTSRTSETPSTRYSRPRTRNPSSTSPLEAGLPRSPTLSDNAGLSQSALLAGASTRLSGSGRSLSVWISVSHDSFIHHVPPRSRRSSWRQLSASHPLSSRRISRTRSYTPSNPFTRSSSVSSLHDSAPSLASVYLQ</sequence>
<proteinExistence type="predicted"/>
<evidence type="ECO:0000313" key="2">
    <source>
        <dbReference type="EMBL" id="KAK1925102.1"/>
    </source>
</evidence>